<accession>A0A494W1S1</accession>
<dbReference type="InterPro" id="IPR002716">
    <property type="entry name" value="PIN_dom"/>
</dbReference>
<name>A0A494W1S1_9SPHI</name>
<evidence type="ECO:0000313" key="3">
    <source>
        <dbReference type="Proteomes" id="UP000270046"/>
    </source>
</evidence>
<dbReference type="EMBL" id="CP032869">
    <property type="protein sequence ID" value="AYL97445.1"/>
    <property type="molecule type" value="Genomic_DNA"/>
</dbReference>
<feature type="domain" description="PIN" evidence="1">
    <location>
        <begin position="19"/>
        <end position="141"/>
    </location>
</feature>
<dbReference type="AlphaFoldDB" id="A0A494W1S1"/>
<dbReference type="KEGG" id="muh:HYN43_020015"/>
<dbReference type="Proteomes" id="UP000270046">
    <property type="component" value="Chromosome"/>
</dbReference>
<dbReference type="Pfam" id="PF01850">
    <property type="entry name" value="PIN"/>
    <property type="match status" value="1"/>
</dbReference>
<protein>
    <submittedName>
        <fullName evidence="2">PIN domain-containing protein</fullName>
    </submittedName>
</protein>
<dbReference type="CDD" id="cd09874">
    <property type="entry name" value="PIN_MT3492-like"/>
    <property type="match status" value="1"/>
</dbReference>
<reference evidence="2 3" key="1">
    <citation type="submission" date="2018-10" db="EMBL/GenBank/DDBJ databases">
        <title>Genome sequencing of Mucilaginibacter sp. HYN0043.</title>
        <authorList>
            <person name="Kim M."/>
            <person name="Yi H."/>
        </authorList>
    </citation>
    <scope>NUCLEOTIDE SEQUENCE [LARGE SCALE GENOMIC DNA]</scope>
    <source>
        <strain evidence="2 3">HYN0043</strain>
    </source>
</reference>
<keyword evidence="3" id="KW-1185">Reference proteome</keyword>
<organism evidence="2 3">
    <name type="scientific">Mucilaginibacter celer</name>
    <dbReference type="NCBI Taxonomy" id="2305508"/>
    <lineage>
        <taxon>Bacteria</taxon>
        <taxon>Pseudomonadati</taxon>
        <taxon>Bacteroidota</taxon>
        <taxon>Sphingobacteriia</taxon>
        <taxon>Sphingobacteriales</taxon>
        <taxon>Sphingobacteriaceae</taxon>
        <taxon>Mucilaginibacter</taxon>
    </lineage>
</organism>
<sequence>MATLAEKPNLITKFYRKRIFLDTAPLIYFIEGHSTYQDKLLECFSANDNGEFIFITSSITLLEVLVKPMKEKKSKLVSQYKNILLNADGIQIFEISNEIAEKAAQLRSQYSLRTPDALQIAIALIHGADYFFTNDHRLSTITEIDIVTLLDL</sequence>
<dbReference type="RefSeq" id="WP_119411015.1">
    <property type="nucleotide sequence ID" value="NZ_CP032869.1"/>
</dbReference>
<dbReference type="InterPro" id="IPR029060">
    <property type="entry name" value="PIN-like_dom_sf"/>
</dbReference>
<evidence type="ECO:0000313" key="2">
    <source>
        <dbReference type="EMBL" id="AYL97445.1"/>
    </source>
</evidence>
<dbReference type="Gene3D" id="3.40.50.1010">
    <property type="entry name" value="5'-nuclease"/>
    <property type="match status" value="1"/>
</dbReference>
<dbReference type="OrthoDB" id="8907463at2"/>
<proteinExistence type="predicted"/>
<evidence type="ECO:0000259" key="1">
    <source>
        <dbReference type="Pfam" id="PF01850"/>
    </source>
</evidence>
<dbReference type="SUPFAM" id="SSF88723">
    <property type="entry name" value="PIN domain-like"/>
    <property type="match status" value="1"/>
</dbReference>
<gene>
    <name evidence="2" type="ORF">HYN43_020015</name>
</gene>